<dbReference type="InterPro" id="IPR001304">
    <property type="entry name" value="C-type_lectin-like"/>
</dbReference>
<accession>A0A2G9T8A6</accession>
<dbReference type="PANTHER" id="PTHR45710:SF36">
    <property type="entry name" value="C-TYPE LECTIN DOMAIN-CONTAINING PROTEIN"/>
    <property type="match status" value="1"/>
</dbReference>
<sequence length="200" mass="22346">SCCCCCGRRGSCRRPAPPEPQYIEEPARFPEEGIVCPDGWSRFEDSCYYMESTKMGLIEAERACNEKGATLFIADSIEEFNEVMQETPPYFWSWIGLGQSETDSYPRWQVVLPDGPSPMRCLSGGFGKPSFGGYEGLDPAVLYEMVDSSVASMPNGWSPAATCVAYYNMKSISGSYLYFYPCSSLYHSICERNTTLSNLF</sequence>
<protein>
    <submittedName>
        <fullName evidence="2">Lectin C-type domain protein</fullName>
    </submittedName>
</protein>
<dbReference type="InterPro" id="IPR016187">
    <property type="entry name" value="CTDL_fold"/>
</dbReference>
<reference evidence="2 3" key="1">
    <citation type="submission" date="2015-09" db="EMBL/GenBank/DDBJ databases">
        <title>Draft genome of the parasitic nematode Teladorsagia circumcincta isolate WARC Sus (inbred).</title>
        <authorList>
            <person name="Mitreva M."/>
        </authorList>
    </citation>
    <scope>NUCLEOTIDE SEQUENCE [LARGE SCALE GENOMIC DNA]</scope>
    <source>
        <strain evidence="2 3">S</strain>
    </source>
</reference>
<dbReference type="EMBL" id="KZ400315">
    <property type="protein sequence ID" value="PIO54186.1"/>
    <property type="molecule type" value="Genomic_DNA"/>
</dbReference>
<feature type="non-terminal residue" evidence="2">
    <location>
        <position position="1"/>
    </location>
</feature>
<dbReference type="AlphaFoldDB" id="A0A2G9T8A6"/>
<name>A0A2G9T8A6_TELCI</name>
<dbReference type="SMART" id="SM00034">
    <property type="entry name" value="CLECT"/>
    <property type="match status" value="1"/>
</dbReference>
<dbReference type="Gene3D" id="3.10.100.10">
    <property type="entry name" value="Mannose-Binding Protein A, subunit A"/>
    <property type="match status" value="1"/>
</dbReference>
<feature type="domain" description="C-type lectin" evidence="1">
    <location>
        <begin position="36"/>
        <end position="191"/>
    </location>
</feature>
<keyword evidence="3" id="KW-1185">Reference proteome</keyword>
<dbReference type="InterPro" id="IPR016186">
    <property type="entry name" value="C-type_lectin-like/link_sf"/>
</dbReference>
<evidence type="ECO:0000313" key="3">
    <source>
        <dbReference type="Proteomes" id="UP000230423"/>
    </source>
</evidence>
<dbReference type="InterPro" id="IPR050828">
    <property type="entry name" value="C-type_lectin/matrix_domain"/>
</dbReference>
<organism evidence="2 3">
    <name type="scientific">Teladorsagia circumcincta</name>
    <name type="common">Brown stomach worm</name>
    <name type="synonym">Ostertagia circumcincta</name>
    <dbReference type="NCBI Taxonomy" id="45464"/>
    <lineage>
        <taxon>Eukaryota</taxon>
        <taxon>Metazoa</taxon>
        <taxon>Ecdysozoa</taxon>
        <taxon>Nematoda</taxon>
        <taxon>Chromadorea</taxon>
        <taxon>Rhabditida</taxon>
        <taxon>Rhabditina</taxon>
        <taxon>Rhabditomorpha</taxon>
        <taxon>Strongyloidea</taxon>
        <taxon>Trichostrongylidae</taxon>
        <taxon>Teladorsagia</taxon>
    </lineage>
</organism>
<evidence type="ECO:0000313" key="2">
    <source>
        <dbReference type="EMBL" id="PIO54186.1"/>
    </source>
</evidence>
<evidence type="ECO:0000259" key="1">
    <source>
        <dbReference type="SMART" id="SM00034"/>
    </source>
</evidence>
<dbReference type="PANTHER" id="PTHR45710">
    <property type="entry name" value="C-TYPE LECTIN DOMAIN-CONTAINING PROTEIN 180"/>
    <property type="match status" value="1"/>
</dbReference>
<dbReference type="OrthoDB" id="6133475at2759"/>
<gene>
    <name evidence="2" type="ORF">TELCIR_24456</name>
</gene>
<dbReference type="SUPFAM" id="SSF56436">
    <property type="entry name" value="C-type lectin-like"/>
    <property type="match status" value="1"/>
</dbReference>
<dbReference type="Proteomes" id="UP000230423">
    <property type="component" value="Unassembled WGS sequence"/>
</dbReference>
<proteinExistence type="predicted"/>